<gene>
    <name evidence="9" type="ORF">DSOUD_1486</name>
</gene>
<dbReference type="Proteomes" id="UP000057158">
    <property type="component" value="Chromosome"/>
</dbReference>
<keyword evidence="6" id="KW-0812">Transmembrane</keyword>
<dbReference type="InterPro" id="IPR025991">
    <property type="entry name" value="Chemoreceptor_zinc-bind_dom"/>
</dbReference>
<dbReference type="SMART" id="SM00283">
    <property type="entry name" value="MA"/>
    <property type="match status" value="1"/>
</dbReference>
<dbReference type="PANTHER" id="PTHR43531">
    <property type="entry name" value="PROTEIN ICFG"/>
    <property type="match status" value="1"/>
</dbReference>
<evidence type="ECO:0000256" key="1">
    <source>
        <dbReference type="ARBA" id="ARBA00022500"/>
    </source>
</evidence>
<dbReference type="Pfam" id="PF12729">
    <property type="entry name" value="4HB_MCP_1"/>
    <property type="match status" value="1"/>
</dbReference>
<dbReference type="GO" id="GO:0006935">
    <property type="term" value="P:chemotaxis"/>
    <property type="evidence" value="ECO:0007669"/>
    <property type="project" value="UniProtKB-KW"/>
</dbReference>
<proteinExistence type="inferred from homology"/>
<feature type="domain" description="HAMP" evidence="8">
    <location>
        <begin position="333"/>
        <end position="385"/>
    </location>
</feature>
<dbReference type="PATRIC" id="fig|1603606.3.peg.1619"/>
<dbReference type="InterPro" id="IPR051310">
    <property type="entry name" value="MCP_chemotaxis"/>
</dbReference>
<dbReference type="Pfam" id="PF00015">
    <property type="entry name" value="MCPsignal"/>
    <property type="match status" value="1"/>
</dbReference>
<dbReference type="PRINTS" id="PR00260">
    <property type="entry name" value="CHEMTRNSDUCR"/>
</dbReference>
<evidence type="ECO:0000256" key="6">
    <source>
        <dbReference type="SAM" id="Phobius"/>
    </source>
</evidence>
<dbReference type="InterPro" id="IPR024478">
    <property type="entry name" value="HlyB_4HB_MCP"/>
</dbReference>
<feature type="coiled-coil region" evidence="4">
    <location>
        <begin position="615"/>
        <end position="653"/>
    </location>
</feature>
<feature type="transmembrane region" description="Helical" evidence="6">
    <location>
        <begin position="7"/>
        <end position="29"/>
    </location>
</feature>
<dbReference type="SMART" id="SM00304">
    <property type="entry name" value="HAMP"/>
    <property type="match status" value="1"/>
</dbReference>
<dbReference type="PANTHER" id="PTHR43531:SF11">
    <property type="entry name" value="METHYL-ACCEPTING CHEMOTAXIS PROTEIN 3"/>
    <property type="match status" value="1"/>
</dbReference>
<dbReference type="CDD" id="cd06225">
    <property type="entry name" value="HAMP"/>
    <property type="match status" value="1"/>
</dbReference>
<evidence type="ECO:0000313" key="10">
    <source>
        <dbReference type="Proteomes" id="UP000057158"/>
    </source>
</evidence>
<keyword evidence="6" id="KW-0472">Membrane</keyword>
<dbReference type="GO" id="GO:0005886">
    <property type="term" value="C:plasma membrane"/>
    <property type="evidence" value="ECO:0007669"/>
    <property type="project" value="TreeGrafter"/>
</dbReference>
<protein>
    <submittedName>
        <fullName evidence="9">Methyl-accepting chemotaxis sensory transducer</fullName>
    </submittedName>
</protein>
<keyword evidence="6" id="KW-1133">Transmembrane helix</keyword>
<dbReference type="Pfam" id="PF13682">
    <property type="entry name" value="CZB"/>
    <property type="match status" value="1"/>
</dbReference>
<dbReference type="EMBL" id="CP010802">
    <property type="protein sequence ID" value="ALC16265.1"/>
    <property type="molecule type" value="Genomic_DNA"/>
</dbReference>
<dbReference type="PROSITE" id="PS50111">
    <property type="entry name" value="CHEMOTAXIS_TRANSDUC_2"/>
    <property type="match status" value="1"/>
</dbReference>
<dbReference type="GO" id="GO:0007165">
    <property type="term" value="P:signal transduction"/>
    <property type="evidence" value="ECO:0007669"/>
    <property type="project" value="UniProtKB-KW"/>
</dbReference>
<dbReference type="AlphaFoldDB" id="A0A0M4D050"/>
<dbReference type="RefSeq" id="WP_082351119.1">
    <property type="nucleotide sequence ID" value="NZ_CP010802.1"/>
</dbReference>
<dbReference type="InterPro" id="IPR003660">
    <property type="entry name" value="HAMP_dom"/>
</dbReference>
<dbReference type="Pfam" id="PF00672">
    <property type="entry name" value="HAMP"/>
    <property type="match status" value="1"/>
</dbReference>
<feature type="region of interest" description="Disordered" evidence="5">
    <location>
        <begin position="695"/>
        <end position="720"/>
    </location>
</feature>
<keyword evidence="4" id="KW-0175">Coiled coil</keyword>
<dbReference type="KEGG" id="des:DSOUD_1486"/>
<dbReference type="Gene3D" id="6.10.340.10">
    <property type="match status" value="1"/>
</dbReference>
<dbReference type="Gene3D" id="1.10.287.950">
    <property type="entry name" value="Methyl-accepting chemotaxis protein"/>
    <property type="match status" value="1"/>
</dbReference>
<evidence type="ECO:0000256" key="2">
    <source>
        <dbReference type="ARBA" id="ARBA00029447"/>
    </source>
</evidence>
<accession>A0A0M4D050</accession>
<evidence type="ECO:0000259" key="7">
    <source>
        <dbReference type="PROSITE" id="PS50111"/>
    </source>
</evidence>
<dbReference type="GO" id="GO:0004888">
    <property type="term" value="F:transmembrane signaling receptor activity"/>
    <property type="evidence" value="ECO:0007669"/>
    <property type="project" value="InterPro"/>
</dbReference>
<evidence type="ECO:0000259" key="8">
    <source>
        <dbReference type="PROSITE" id="PS50885"/>
    </source>
</evidence>
<keyword evidence="10" id="KW-1185">Reference proteome</keyword>
<dbReference type="InterPro" id="IPR004089">
    <property type="entry name" value="MCPsignal_dom"/>
</dbReference>
<evidence type="ECO:0000256" key="4">
    <source>
        <dbReference type="SAM" id="Coils"/>
    </source>
</evidence>
<evidence type="ECO:0000313" key="9">
    <source>
        <dbReference type="EMBL" id="ALC16265.1"/>
    </source>
</evidence>
<dbReference type="OrthoDB" id="9774644at2"/>
<keyword evidence="3" id="KW-0807">Transducer</keyword>
<dbReference type="STRING" id="1603606.DSOUD_1486"/>
<comment type="similarity">
    <text evidence="2">Belongs to the methyl-accepting chemotaxis (MCP) protein family.</text>
</comment>
<feature type="transmembrane region" description="Helical" evidence="6">
    <location>
        <begin position="311"/>
        <end position="331"/>
    </location>
</feature>
<evidence type="ECO:0000256" key="3">
    <source>
        <dbReference type="PROSITE-ProRule" id="PRU00284"/>
    </source>
</evidence>
<evidence type="ECO:0000256" key="5">
    <source>
        <dbReference type="SAM" id="MobiDB-lite"/>
    </source>
</evidence>
<dbReference type="PROSITE" id="PS50885">
    <property type="entry name" value="HAMP"/>
    <property type="match status" value="1"/>
</dbReference>
<keyword evidence="1" id="KW-0145">Chemotaxis</keyword>
<dbReference type="SUPFAM" id="SSF58104">
    <property type="entry name" value="Methyl-accepting chemotaxis protein (MCP) signaling domain"/>
    <property type="match status" value="1"/>
</dbReference>
<organism evidence="9 10">
    <name type="scientific">Desulfuromonas soudanensis</name>
    <dbReference type="NCBI Taxonomy" id="1603606"/>
    <lineage>
        <taxon>Bacteria</taxon>
        <taxon>Pseudomonadati</taxon>
        <taxon>Thermodesulfobacteriota</taxon>
        <taxon>Desulfuromonadia</taxon>
        <taxon>Desulfuromonadales</taxon>
        <taxon>Desulfuromonadaceae</taxon>
        <taxon>Desulfuromonas</taxon>
    </lineage>
</organism>
<dbReference type="Gene3D" id="1.20.120.30">
    <property type="entry name" value="Aspartate receptor, ligand-binding domain"/>
    <property type="match status" value="1"/>
</dbReference>
<sequence length="733" mass="79022">MNIFAKLTGAFAIVAVICAMVGTVGWYGIDRTEESLATVSDVKLPGIQGLGLIMESMNAIKSAERTLLISGLTLEDRRHEMDNLTTRRAELQEGFDMYAPLPKDPREEVLWNKIVPALETWTGEHDKLIGFSSHITLDDVEQLQAALFTRKMDHFQWAWGLESTIADNEQFTGQLNPELCRLGEWLKGYTTEDAKFKGILEKFREPHERLHKFGHTINGLIAAGNQERAHSVYNSEVIPVLAEVSGIFDDAMGYVNNDLESLHQASAIGFGSGRSSFNALMALLDELTPLNRQLAAEERATAAQQAGQSKGLAVAAVLLGALIAMVFGFLISRGIARPMNLGLQLAEEIAKGDFRMRLNLNRKDEIGRLCNALDDMAVSLQSSADLAGEISRGNLTVDVQLASDKDQLGTALKSMVQILNDVIGQVRGATDNVSSGSLGMSASSQEMSQGASEQAAAAEEASSSIEEMTANIRQNAENAMQTEKIAIKAAQDTREGGVAVKETVGAMKQIANKIMIIEEISRQTNLLALNAAIEAARAGEHGKGFAVVAAEVRKLAERSQIAAGEISGLSVTSVEVAERAGKLLDVIVPNIQKTAELVQEISAASREQDAGAEQINKAIQQLDMVIQQNASASEEMASTAEELSSQSEQLQEMISFFSMADSLQGKGRKRLGVTQEKKTAAEKLRIAHLKKDEGAPARSGVFTGKNGSDTMPGGVSLNLDGRGDKLDDDFMSF</sequence>
<feature type="domain" description="Methyl-accepting transducer" evidence="7">
    <location>
        <begin position="429"/>
        <end position="644"/>
    </location>
</feature>
<dbReference type="InterPro" id="IPR004090">
    <property type="entry name" value="Chemotax_Me-accpt_rcpt"/>
</dbReference>
<reference evidence="9 10" key="1">
    <citation type="submission" date="2015-07" db="EMBL/GenBank/DDBJ databases">
        <title>Isolation and Genomic Characterization of a Novel Halophilic Metal-Reducing Deltaproteobacterium from the Deep Subsurface.</title>
        <authorList>
            <person name="Badalamenti J.P."/>
            <person name="Summers Z.M."/>
            <person name="Gralnick J.A."/>
            <person name="Bond D.R."/>
        </authorList>
    </citation>
    <scope>NUCLEOTIDE SEQUENCE [LARGE SCALE GENOMIC DNA]</scope>
    <source>
        <strain evidence="9 10">WTL</strain>
    </source>
</reference>
<dbReference type="CDD" id="cd11386">
    <property type="entry name" value="MCP_signal"/>
    <property type="match status" value="1"/>
</dbReference>
<name>A0A0M4D050_9BACT</name>
<feature type="region of interest" description="Disordered" evidence="5">
    <location>
        <begin position="434"/>
        <end position="464"/>
    </location>
</feature>